<protein>
    <submittedName>
        <fullName evidence="8">Precorrin-6y C5,15-methyltransferase (Decarboxylating) subunit CbiE</fullName>
    </submittedName>
</protein>
<feature type="domain" description="Tetrapyrrole methylase" evidence="7">
    <location>
        <begin position="16"/>
        <end position="194"/>
    </location>
</feature>
<dbReference type="CDD" id="cd02440">
    <property type="entry name" value="AdoMet_MTases"/>
    <property type="match status" value="1"/>
</dbReference>
<dbReference type="PIRSF" id="PIRSF036428">
    <property type="entry name" value="CobL"/>
    <property type="match status" value="1"/>
</dbReference>
<dbReference type="EMBL" id="JBHUFA010000001">
    <property type="protein sequence ID" value="MFD1695609.1"/>
    <property type="molecule type" value="Genomic_DNA"/>
</dbReference>
<evidence type="ECO:0000313" key="9">
    <source>
        <dbReference type="Proteomes" id="UP001597327"/>
    </source>
</evidence>
<keyword evidence="2" id="KW-0169">Cobalamin biosynthesis</keyword>
<dbReference type="NCBIfam" id="TIGR02469">
    <property type="entry name" value="CbiT"/>
    <property type="match status" value="1"/>
</dbReference>
<dbReference type="InterPro" id="IPR029063">
    <property type="entry name" value="SAM-dependent_MTases_sf"/>
</dbReference>
<dbReference type="InterPro" id="IPR035996">
    <property type="entry name" value="4pyrrol_Methylase_sf"/>
</dbReference>
<evidence type="ECO:0000313" key="8">
    <source>
        <dbReference type="EMBL" id="MFD1695609.1"/>
    </source>
</evidence>
<dbReference type="SUPFAM" id="SSF53335">
    <property type="entry name" value="S-adenosyl-L-methionine-dependent methyltransferases"/>
    <property type="match status" value="1"/>
</dbReference>
<evidence type="ECO:0000256" key="5">
    <source>
        <dbReference type="ARBA" id="ARBA00022691"/>
    </source>
</evidence>
<dbReference type="Gene3D" id="3.40.1010.10">
    <property type="entry name" value="Cobalt-precorrin-4 Transmethylase, Domain 1"/>
    <property type="match status" value="1"/>
</dbReference>
<sequence>MTSTPSAPSAPWLTLIGIGEDGSVSAAGREALARAHVVYGGARHLALCDAPTSAERRVWPSPFAGVYDALAALKGTPVAILATGDPQWYGIGSALAAHLDPADMLVLPSPSAFQLAAARLHWPLQEVTCLSLHGRPVEMLNGFLQPGRRILTLTSNGDTPAQVAHILTQTGFGASRLTVLNHMGGAEERIGSGLAESWDQPSAEFNTVALELIAQGDAAVFARVPGLPDTAFRHDGKMTKREVRAVTLAALAPLPGDLLWDVGSGCGSIAIEWMRAGDSTRAIGLDPHAERRLMARENALALGVPGLDLRDTAAPEGLQDLPDPDAIFIGGGLTAPGIVEACLARLKPGGRLVANAVTLEGEAVLLGAHERHGGELIRLSVQRADKVGGLTGWRPMMPVTQWQFSLPRGGHFSPPRGAQHSQPHEVSA</sequence>
<reference evidence="9" key="1">
    <citation type="journal article" date="2019" name="Int. J. Syst. Evol. Microbiol.">
        <title>The Global Catalogue of Microorganisms (GCM) 10K type strain sequencing project: providing services to taxonomists for standard genome sequencing and annotation.</title>
        <authorList>
            <consortium name="The Broad Institute Genomics Platform"/>
            <consortium name="The Broad Institute Genome Sequencing Center for Infectious Disease"/>
            <person name="Wu L."/>
            <person name="Ma J."/>
        </authorList>
    </citation>
    <scope>NUCLEOTIDE SEQUENCE [LARGE SCALE GENOMIC DNA]</scope>
    <source>
        <strain evidence="9">JCM 3369</strain>
    </source>
</reference>
<dbReference type="InterPro" id="IPR014777">
    <property type="entry name" value="4pyrrole_Mease_sub1"/>
</dbReference>
<evidence type="ECO:0000259" key="7">
    <source>
        <dbReference type="Pfam" id="PF00590"/>
    </source>
</evidence>
<evidence type="ECO:0000256" key="4">
    <source>
        <dbReference type="ARBA" id="ARBA00022679"/>
    </source>
</evidence>
<dbReference type="PANTHER" id="PTHR43182">
    <property type="entry name" value="COBALT-PRECORRIN-6B C(15)-METHYLTRANSFERASE (DECARBOXYLATING)"/>
    <property type="match status" value="1"/>
</dbReference>
<keyword evidence="5" id="KW-0949">S-adenosyl-L-methionine</keyword>
<comment type="pathway">
    <text evidence="1">Cofactor biosynthesis; adenosylcobalamin biosynthesis.</text>
</comment>
<accession>A0ABW4JVA4</accession>
<evidence type="ECO:0000256" key="6">
    <source>
        <dbReference type="SAM" id="MobiDB-lite"/>
    </source>
</evidence>
<keyword evidence="9" id="KW-1185">Reference proteome</keyword>
<evidence type="ECO:0000256" key="3">
    <source>
        <dbReference type="ARBA" id="ARBA00022603"/>
    </source>
</evidence>
<dbReference type="Pfam" id="PF00590">
    <property type="entry name" value="TP_methylase"/>
    <property type="match status" value="1"/>
</dbReference>
<evidence type="ECO:0000256" key="1">
    <source>
        <dbReference type="ARBA" id="ARBA00004953"/>
    </source>
</evidence>
<dbReference type="Pfam" id="PF01135">
    <property type="entry name" value="PCMT"/>
    <property type="match status" value="1"/>
</dbReference>
<dbReference type="InterPro" id="IPR050714">
    <property type="entry name" value="Cobalamin_biosynth_MTase"/>
</dbReference>
<feature type="region of interest" description="Disordered" evidence="6">
    <location>
        <begin position="406"/>
        <end position="428"/>
    </location>
</feature>
<dbReference type="SUPFAM" id="SSF53790">
    <property type="entry name" value="Tetrapyrrole methylase"/>
    <property type="match status" value="1"/>
</dbReference>
<dbReference type="InterPro" id="IPR006365">
    <property type="entry name" value="Cbl_synth_CobL"/>
</dbReference>
<evidence type="ECO:0000256" key="2">
    <source>
        <dbReference type="ARBA" id="ARBA00022573"/>
    </source>
</evidence>
<name>A0ABW4JVA4_9HYPH</name>
<dbReference type="NCBIfam" id="TIGR02467">
    <property type="entry name" value="CbiE"/>
    <property type="match status" value="1"/>
</dbReference>
<dbReference type="RefSeq" id="WP_149890676.1">
    <property type="nucleotide sequence ID" value="NZ_JBHUFA010000001.1"/>
</dbReference>
<dbReference type="Proteomes" id="UP001597327">
    <property type="component" value="Unassembled WGS sequence"/>
</dbReference>
<dbReference type="PANTHER" id="PTHR43182:SF1">
    <property type="entry name" value="COBALT-PRECORRIN-7 C(5)-METHYLTRANSFERASE"/>
    <property type="match status" value="1"/>
</dbReference>
<keyword evidence="3" id="KW-0489">Methyltransferase</keyword>
<dbReference type="InterPro" id="IPR012818">
    <property type="entry name" value="CbiE"/>
</dbReference>
<dbReference type="Gene3D" id="3.40.50.150">
    <property type="entry name" value="Vaccinia Virus protein VP39"/>
    <property type="match status" value="1"/>
</dbReference>
<dbReference type="InterPro" id="IPR014008">
    <property type="entry name" value="Cbl_synth_MTase_CbiT"/>
</dbReference>
<dbReference type="CDD" id="cd11644">
    <property type="entry name" value="Precorrin-6Y-MT"/>
    <property type="match status" value="1"/>
</dbReference>
<organism evidence="8 9">
    <name type="scientific">Roseibium aestuarii</name>
    <dbReference type="NCBI Taxonomy" id="2600299"/>
    <lineage>
        <taxon>Bacteria</taxon>
        <taxon>Pseudomonadati</taxon>
        <taxon>Pseudomonadota</taxon>
        <taxon>Alphaproteobacteria</taxon>
        <taxon>Hyphomicrobiales</taxon>
        <taxon>Stappiaceae</taxon>
        <taxon>Roseibium</taxon>
    </lineage>
</organism>
<proteinExistence type="predicted"/>
<gene>
    <name evidence="8" type="primary">cbiE</name>
    <name evidence="8" type="ORF">ACFSC7_08775</name>
</gene>
<comment type="caution">
    <text evidence="8">The sequence shown here is derived from an EMBL/GenBank/DDBJ whole genome shotgun (WGS) entry which is preliminary data.</text>
</comment>
<dbReference type="InterPro" id="IPR000878">
    <property type="entry name" value="4pyrrol_Mease"/>
</dbReference>
<keyword evidence="4" id="KW-0808">Transferase</keyword>